<dbReference type="OrthoDB" id="9784760at2"/>
<dbReference type="RefSeq" id="WP_068912865.1">
    <property type="nucleotide sequence ID" value="NZ_MBEW02000014.1"/>
</dbReference>
<evidence type="ECO:0000256" key="6">
    <source>
        <dbReference type="ARBA" id="ARBA00023163"/>
    </source>
</evidence>
<evidence type="ECO:0000313" key="11">
    <source>
        <dbReference type="Proteomes" id="UP000093352"/>
    </source>
</evidence>
<dbReference type="NCBIfam" id="NF003996">
    <property type="entry name" value="PRK05472.2-5"/>
    <property type="match status" value="1"/>
</dbReference>
<dbReference type="InterPro" id="IPR003781">
    <property type="entry name" value="CoA-bd"/>
</dbReference>
<dbReference type="NCBIfam" id="NF003995">
    <property type="entry name" value="PRK05472.2-4"/>
    <property type="match status" value="1"/>
</dbReference>
<dbReference type="GO" id="GO:0051775">
    <property type="term" value="P:response to redox state"/>
    <property type="evidence" value="ECO:0007669"/>
    <property type="project" value="InterPro"/>
</dbReference>
<dbReference type="SUPFAM" id="SSF51735">
    <property type="entry name" value="NAD(P)-binding Rossmann-fold domains"/>
    <property type="match status" value="1"/>
</dbReference>
<dbReference type="EMBL" id="MBEW02000014">
    <property type="protein sequence ID" value="RDY21025.1"/>
    <property type="molecule type" value="Genomic_DNA"/>
</dbReference>
<keyword evidence="5 7" id="KW-0238">DNA-binding</keyword>
<dbReference type="Proteomes" id="UP000093352">
    <property type="component" value="Unassembled WGS sequence"/>
</dbReference>
<accession>A0A371IKK9</accession>
<dbReference type="GO" id="GO:0005737">
    <property type="term" value="C:cytoplasm"/>
    <property type="evidence" value="ECO:0007669"/>
    <property type="project" value="UniProtKB-SubCell"/>
</dbReference>
<proteinExistence type="inferred from homology"/>
<evidence type="ECO:0000256" key="5">
    <source>
        <dbReference type="ARBA" id="ARBA00023125"/>
    </source>
</evidence>
<dbReference type="GO" id="GO:0003700">
    <property type="term" value="F:DNA-binding transcription factor activity"/>
    <property type="evidence" value="ECO:0007669"/>
    <property type="project" value="UniProtKB-UniRule"/>
</dbReference>
<dbReference type="Gene3D" id="3.40.50.720">
    <property type="entry name" value="NAD(P)-binding Rossmann-like Domain"/>
    <property type="match status" value="1"/>
</dbReference>
<evidence type="ECO:0000313" key="12">
    <source>
        <dbReference type="Proteomes" id="UP000319424"/>
    </source>
</evidence>
<evidence type="ECO:0000256" key="1">
    <source>
        <dbReference type="ARBA" id="ARBA00022490"/>
    </source>
</evidence>
<feature type="binding site" evidence="7">
    <location>
        <begin position="91"/>
        <end position="96"/>
    </location>
    <ligand>
        <name>NAD(+)</name>
        <dbReference type="ChEBI" id="CHEBI:57540"/>
    </ligand>
</feature>
<comment type="similarity">
    <text evidence="7">Belongs to the transcriptional regulatory Rex family.</text>
</comment>
<evidence type="ECO:0000313" key="9">
    <source>
        <dbReference type="EMBL" id="RDY21025.1"/>
    </source>
</evidence>
<feature type="domain" description="CoA-binding" evidence="8">
    <location>
        <begin position="80"/>
        <end position="181"/>
    </location>
</feature>
<dbReference type="EMBL" id="VJXW01000009">
    <property type="protein sequence ID" value="TRW25526.1"/>
    <property type="molecule type" value="Genomic_DNA"/>
</dbReference>
<sequence length="211" mass="23420">MNKDKYISFNVIRRLPKYHSYLADLKEKGVSKVSSKELSKITGFTASQIRQDLNNFGGFGIQGTGYEVEGLYTELSQILGLNSTLSAVIFGAGNLGHAIANYTGFNKFDINIKAIFDVNKDMIGRKIKNTIVMDLKDAKKYIDDNKVKIAIICTPKDAVSGVVDIINKTKIKGVWNFAPTDLKLNKNIKVESVNLLNSLFVLSYLVKANDM</sequence>
<gene>
    <name evidence="7" type="primary">rex</name>
    <name evidence="9" type="ORF">BBG48_007035</name>
    <name evidence="10" type="ORF">FL857_06875</name>
</gene>
<dbReference type="STRING" id="1871336.BBG48_09305"/>
<name>A0A371IKK9_9FIRM</name>
<dbReference type="NCBIfam" id="NF003994">
    <property type="entry name" value="PRK05472.2-3"/>
    <property type="match status" value="1"/>
</dbReference>
<protein>
    <recommendedName>
        <fullName evidence="7">Redox-sensing transcriptional repressor Rex</fullName>
    </recommendedName>
</protein>
<evidence type="ECO:0000256" key="4">
    <source>
        <dbReference type="ARBA" id="ARBA00023027"/>
    </source>
</evidence>
<dbReference type="Pfam" id="PF06971">
    <property type="entry name" value="Put_DNA-bind_N"/>
    <property type="match status" value="1"/>
</dbReference>
<keyword evidence="4 7" id="KW-0520">NAD</keyword>
<dbReference type="NCBIfam" id="NF003990">
    <property type="entry name" value="PRK05472.1-4"/>
    <property type="match status" value="1"/>
</dbReference>
<dbReference type="Pfam" id="PF02629">
    <property type="entry name" value="CoA_binding"/>
    <property type="match status" value="1"/>
</dbReference>
<evidence type="ECO:0000313" key="10">
    <source>
        <dbReference type="EMBL" id="TRW25526.1"/>
    </source>
</evidence>
<reference evidence="9" key="2">
    <citation type="submission" date="2018-07" db="EMBL/GenBank/DDBJ databases">
        <authorList>
            <person name="Quirk P.G."/>
            <person name="Krulwich T.A."/>
        </authorList>
    </citation>
    <scope>NUCLEOTIDE SEQUENCE</scope>
    <source>
        <strain evidence="9">CCRI-22567</strain>
    </source>
</reference>
<dbReference type="GO" id="GO:0045892">
    <property type="term" value="P:negative regulation of DNA-templated transcription"/>
    <property type="evidence" value="ECO:0007669"/>
    <property type="project" value="InterPro"/>
</dbReference>
<dbReference type="Gene3D" id="1.10.10.10">
    <property type="entry name" value="Winged helix-like DNA-binding domain superfamily/Winged helix DNA-binding domain"/>
    <property type="match status" value="1"/>
</dbReference>
<comment type="subcellular location">
    <subcellularLocation>
        <location evidence="7">Cytoplasm</location>
    </subcellularLocation>
</comment>
<evidence type="ECO:0000256" key="3">
    <source>
        <dbReference type="ARBA" id="ARBA00023015"/>
    </source>
</evidence>
<feature type="DNA-binding region" description="H-T-H motif" evidence="7">
    <location>
        <begin position="17"/>
        <end position="56"/>
    </location>
</feature>
<keyword evidence="11" id="KW-1185">Reference proteome</keyword>
<dbReference type="InterPro" id="IPR036388">
    <property type="entry name" value="WH-like_DNA-bd_sf"/>
</dbReference>
<keyword evidence="6 7" id="KW-0804">Transcription</keyword>
<evidence type="ECO:0000256" key="7">
    <source>
        <dbReference type="HAMAP-Rule" id="MF_01131"/>
    </source>
</evidence>
<evidence type="ECO:0000259" key="8">
    <source>
        <dbReference type="SMART" id="SM00881"/>
    </source>
</evidence>
<dbReference type="InterPro" id="IPR036291">
    <property type="entry name" value="NAD(P)-bd_dom_sf"/>
</dbReference>
<dbReference type="HAMAP" id="MF_01131">
    <property type="entry name" value="Rex"/>
    <property type="match status" value="1"/>
</dbReference>
<comment type="caution">
    <text evidence="9">The sequence shown here is derived from an EMBL/GenBank/DDBJ whole genome shotgun (WGS) entry which is preliminary data.</text>
</comment>
<dbReference type="GO" id="GO:0003677">
    <property type="term" value="F:DNA binding"/>
    <property type="evidence" value="ECO:0007669"/>
    <property type="project" value="UniProtKB-UniRule"/>
</dbReference>
<dbReference type="AlphaFoldDB" id="A0A371IKK9"/>
<dbReference type="InterPro" id="IPR009718">
    <property type="entry name" value="Rex_DNA-bd_C_dom"/>
</dbReference>
<evidence type="ECO:0000256" key="2">
    <source>
        <dbReference type="ARBA" id="ARBA00022491"/>
    </source>
</evidence>
<keyword evidence="3 7" id="KW-0805">Transcription regulation</keyword>
<reference evidence="9 11" key="1">
    <citation type="journal article" date="2016" name="Genome Announc.">
        <title>Draft Genome Sequence of Criibacterium bergeronii gen. nov., sp. nov., Strain CCRI-22567T, Isolated from a Vaginal Sample from a Woman with Bacterial Vaginosis.</title>
        <authorList>
            <person name="Maheux A.F."/>
            <person name="Berube E."/>
            <person name="Boudreau D.K."/>
            <person name="Raymond F."/>
            <person name="Corbeil J."/>
            <person name="Roy P.H."/>
            <person name="Boissinot M."/>
            <person name="Omar R.F."/>
        </authorList>
    </citation>
    <scope>NUCLEOTIDE SEQUENCE [LARGE SCALE GENOMIC DNA]</scope>
    <source>
        <strain evidence="9 11">CCRI-22567</strain>
    </source>
</reference>
<dbReference type="PANTHER" id="PTHR35786">
    <property type="entry name" value="REDOX-SENSING TRANSCRIPTIONAL REPRESSOR REX"/>
    <property type="match status" value="1"/>
</dbReference>
<comment type="function">
    <text evidence="7">Modulates transcription in response to changes in cellular NADH/NAD(+) redox state.</text>
</comment>
<keyword evidence="1 7" id="KW-0963">Cytoplasm</keyword>
<keyword evidence="2 7" id="KW-0678">Repressor</keyword>
<comment type="subunit">
    <text evidence="7">Homodimer.</text>
</comment>
<dbReference type="InterPro" id="IPR036390">
    <property type="entry name" value="WH_DNA-bd_sf"/>
</dbReference>
<dbReference type="SMART" id="SM00881">
    <property type="entry name" value="CoA_binding"/>
    <property type="match status" value="1"/>
</dbReference>
<dbReference type="SUPFAM" id="SSF46785">
    <property type="entry name" value="Winged helix' DNA-binding domain"/>
    <property type="match status" value="1"/>
</dbReference>
<dbReference type="InterPro" id="IPR022876">
    <property type="entry name" value="Tscrpt_rep_Rex"/>
</dbReference>
<dbReference type="PANTHER" id="PTHR35786:SF1">
    <property type="entry name" value="REDOX-SENSING TRANSCRIPTIONAL REPRESSOR REX 1"/>
    <property type="match status" value="1"/>
</dbReference>
<organism evidence="9 11">
    <name type="scientific">Criibacterium bergeronii</name>
    <dbReference type="NCBI Taxonomy" id="1871336"/>
    <lineage>
        <taxon>Bacteria</taxon>
        <taxon>Bacillati</taxon>
        <taxon>Bacillota</taxon>
        <taxon>Clostridia</taxon>
        <taxon>Peptostreptococcales</taxon>
        <taxon>Filifactoraceae</taxon>
        <taxon>Criibacterium</taxon>
    </lineage>
</organism>
<dbReference type="Proteomes" id="UP000319424">
    <property type="component" value="Unassembled WGS sequence"/>
</dbReference>
<reference evidence="10 12" key="3">
    <citation type="submission" date="2019-07" db="EMBL/GenBank/DDBJ databases">
        <title>Criibacterium bergeronii gen. nov., sp. nov. isolated from human clinical samples.</title>
        <authorList>
            <person name="Maheux A.F."/>
            <person name="Boudreau D.K."/>
            <person name="Berube E."/>
            <person name="Brodeur S."/>
            <person name="Bernard K.A."/>
            <person name="Abed J.Y."/>
            <person name="Ducrey E."/>
            <person name="Guay E.F."/>
            <person name="Raymond F."/>
            <person name="Corbeil J."/>
            <person name="Domingo M.-C."/>
            <person name="Roy P.H."/>
            <person name="Boissinot M."/>
            <person name="Tocheva E.I."/>
            <person name="Omar R.F."/>
        </authorList>
    </citation>
    <scope>NUCLEOTIDE SEQUENCE [LARGE SCALE GENOMIC DNA]</scope>
    <source>
        <strain evidence="10 12">CCRI-24246</strain>
    </source>
</reference>